<dbReference type="RefSeq" id="WP_386433104.1">
    <property type="nucleotide sequence ID" value="NZ_JBHSBB010000015.1"/>
</dbReference>
<dbReference type="Proteomes" id="UP001595765">
    <property type="component" value="Unassembled WGS sequence"/>
</dbReference>
<dbReference type="EMBL" id="JBHSBB010000015">
    <property type="protein sequence ID" value="MFC4034603.1"/>
    <property type="molecule type" value="Genomic_DNA"/>
</dbReference>
<gene>
    <name evidence="2" type="ORF">ACFO3J_24460</name>
</gene>
<evidence type="ECO:0000256" key="1">
    <source>
        <dbReference type="SAM" id="MobiDB-lite"/>
    </source>
</evidence>
<reference evidence="3" key="1">
    <citation type="journal article" date="2019" name="Int. J. Syst. Evol. Microbiol.">
        <title>The Global Catalogue of Microorganisms (GCM) 10K type strain sequencing project: providing services to taxonomists for standard genome sequencing and annotation.</title>
        <authorList>
            <consortium name="The Broad Institute Genomics Platform"/>
            <consortium name="The Broad Institute Genome Sequencing Center for Infectious Disease"/>
            <person name="Wu L."/>
            <person name="Ma J."/>
        </authorList>
    </citation>
    <scope>NUCLEOTIDE SEQUENCE [LARGE SCALE GENOMIC DNA]</scope>
    <source>
        <strain evidence="3">CGMCC 4.7237</strain>
    </source>
</reference>
<evidence type="ECO:0000313" key="2">
    <source>
        <dbReference type="EMBL" id="MFC4034603.1"/>
    </source>
</evidence>
<evidence type="ECO:0000313" key="3">
    <source>
        <dbReference type="Proteomes" id="UP001595765"/>
    </source>
</evidence>
<accession>A0ABV8HUF0</accession>
<sequence length="145" mass="15503">MTRRHDPTTAAGIAASLRNLATTLENAGAEEAADLLTDVFAKGGVLDELDQVLTATRHLITAAAPAGKWGEHQPGYALYHQLAETTEHLYDQTQELRDAPQILRALPDPAPAATAEQARPAPSATPPLRPPYPRPRSPPGRPADH</sequence>
<feature type="region of interest" description="Disordered" evidence="1">
    <location>
        <begin position="98"/>
        <end position="145"/>
    </location>
</feature>
<comment type="caution">
    <text evidence="2">The sequence shown here is derived from an EMBL/GenBank/DDBJ whole genome shotgun (WGS) entry which is preliminary data.</text>
</comment>
<protein>
    <submittedName>
        <fullName evidence="2">Uncharacterized protein</fullName>
    </submittedName>
</protein>
<name>A0ABV8HUF0_9ACTN</name>
<proteinExistence type="predicted"/>
<keyword evidence="3" id="KW-1185">Reference proteome</keyword>
<organism evidence="2 3">
    <name type="scientific">Streptomyces polygonati</name>
    <dbReference type="NCBI Taxonomy" id="1617087"/>
    <lineage>
        <taxon>Bacteria</taxon>
        <taxon>Bacillati</taxon>
        <taxon>Actinomycetota</taxon>
        <taxon>Actinomycetes</taxon>
        <taxon>Kitasatosporales</taxon>
        <taxon>Streptomycetaceae</taxon>
        <taxon>Streptomyces</taxon>
    </lineage>
</organism>
<feature type="compositionally biased region" description="Low complexity" evidence="1">
    <location>
        <begin position="111"/>
        <end position="122"/>
    </location>
</feature>
<feature type="compositionally biased region" description="Pro residues" evidence="1">
    <location>
        <begin position="123"/>
        <end position="145"/>
    </location>
</feature>